<accession>A0AAV1SZ24</accession>
<dbReference type="EMBL" id="CAKLBY020000003">
    <property type="protein sequence ID" value="CAK7893840.1"/>
    <property type="molecule type" value="Genomic_DNA"/>
</dbReference>
<sequence length="55" mass="5997">MEVVASMQLDLHARMETKKGLACLSCSQMYYGPGTLFCNNGAGTGPYSVSIKSWY</sequence>
<gene>
    <name evidence="2" type="ORF">PM001_LOCUS26254</name>
    <name evidence="1" type="ORF">PM001_LOCUS699</name>
</gene>
<dbReference type="AlphaFoldDB" id="A0AAV1SZ24"/>
<proteinExistence type="predicted"/>
<evidence type="ECO:0000313" key="3">
    <source>
        <dbReference type="Proteomes" id="UP001162060"/>
    </source>
</evidence>
<name>A0AAV1SZ24_9STRA</name>
<dbReference type="Proteomes" id="UP001162060">
    <property type="component" value="Unassembled WGS sequence"/>
</dbReference>
<evidence type="ECO:0000313" key="2">
    <source>
        <dbReference type="EMBL" id="CAK7941104.1"/>
    </source>
</evidence>
<reference evidence="1" key="1">
    <citation type="submission" date="2024-01" db="EMBL/GenBank/DDBJ databases">
        <authorList>
            <person name="Webb A."/>
        </authorList>
    </citation>
    <scope>NUCLEOTIDE SEQUENCE</scope>
    <source>
        <strain evidence="1">Pm1</strain>
    </source>
</reference>
<organism evidence="1 3">
    <name type="scientific">Peronospora matthiolae</name>
    <dbReference type="NCBI Taxonomy" id="2874970"/>
    <lineage>
        <taxon>Eukaryota</taxon>
        <taxon>Sar</taxon>
        <taxon>Stramenopiles</taxon>
        <taxon>Oomycota</taxon>
        <taxon>Peronosporomycetes</taxon>
        <taxon>Peronosporales</taxon>
        <taxon>Peronosporaceae</taxon>
        <taxon>Peronospora</taxon>
    </lineage>
</organism>
<comment type="caution">
    <text evidence="1">The sequence shown here is derived from an EMBL/GenBank/DDBJ whole genome shotgun (WGS) entry which is preliminary data.</text>
</comment>
<protein>
    <submittedName>
        <fullName evidence="1">Uncharacterized protein</fullName>
    </submittedName>
</protein>
<evidence type="ECO:0000313" key="1">
    <source>
        <dbReference type="EMBL" id="CAK7893840.1"/>
    </source>
</evidence>
<dbReference type="EMBL" id="CAKLBY020000264">
    <property type="protein sequence ID" value="CAK7941104.1"/>
    <property type="molecule type" value="Genomic_DNA"/>
</dbReference>